<dbReference type="STRING" id="1423815.FC27_GL002030"/>
<dbReference type="RefSeq" id="WP_010625494.1">
    <property type="nucleotide sequence ID" value="NZ_AZFA01000007.1"/>
</dbReference>
<feature type="transmembrane region" description="Helical" evidence="1">
    <location>
        <begin position="118"/>
        <end position="142"/>
    </location>
</feature>
<evidence type="ECO:0000313" key="2">
    <source>
        <dbReference type="EMBL" id="KRL67183.1"/>
    </source>
</evidence>
<dbReference type="PATRIC" id="fig|1423815.3.peg.2083"/>
<keyword evidence="1" id="KW-1133">Transmembrane helix</keyword>
<dbReference type="EMBL" id="AZFA01000007">
    <property type="protein sequence ID" value="KRL67183.1"/>
    <property type="molecule type" value="Genomic_DNA"/>
</dbReference>
<keyword evidence="3" id="KW-1185">Reference proteome</keyword>
<feature type="transmembrane region" description="Helical" evidence="1">
    <location>
        <begin position="16"/>
        <end position="35"/>
    </location>
</feature>
<accession>A0A0R1SDA3</accession>
<sequence>MTNTIQLKQVLRNKRFVLFTIIMPIIWYVMMFNLQTGMTQSVILGMATFIGIIGNCLATFSKRISSNLEFYSFQSRITKYTMNKYLVDQVIVQLVLNFLIFSVIFLVATIFFHMKSNYYTLAQLLLLTVMGLYFSVIGFALGTKVDTKILDAISFPIITIAAMTILPLTQFGSNTFIKILSKIQMIFPGYYYNNIMQSINQNISLNVNDITLFIVTVVLNLLPIYFVIMHINSSKKLL</sequence>
<organism evidence="2 3">
    <name type="scientific">Companilactobacillus versmoldensis DSM 14857 = KCTC 3814</name>
    <dbReference type="NCBI Taxonomy" id="1423815"/>
    <lineage>
        <taxon>Bacteria</taxon>
        <taxon>Bacillati</taxon>
        <taxon>Bacillota</taxon>
        <taxon>Bacilli</taxon>
        <taxon>Lactobacillales</taxon>
        <taxon>Lactobacillaceae</taxon>
        <taxon>Companilactobacillus</taxon>
    </lineage>
</organism>
<feature type="transmembrane region" description="Helical" evidence="1">
    <location>
        <begin position="149"/>
        <end position="168"/>
    </location>
</feature>
<keyword evidence="1" id="KW-0472">Membrane</keyword>
<evidence type="ECO:0000313" key="3">
    <source>
        <dbReference type="Proteomes" id="UP000051647"/>
    </source>
</evidence>
<dbReference type="AlphaFoldDB" id="A0A0R1SDA3"/>
<reference evidence="2 3" key="1">
    <citation type="journal article" date="2015" name="Genome Announc.">
        <title>Expanding the biotechnology potential of lactobacilli through comparative genomics of 213 strains and associated genera.</title>
        <authorList>
            <person name="Sun Z."/>
            <person name="Harris H.M."/>
            <person name="McCann A."/>
            <person name="Guo C."/>
            <person name="Argimon S."/>
            <person name="Zhang W."/>
            <person name="Yang X."/>
            <person name="Jeffery I.B."/>
            <person name="Cooney J.C."/>
            <person name="Kagawa T.F."/>
            <person name="Liu W."/>
            <person name="Song Y."/>
            <person name="Salvetti E."/>
            <person name="Wrobel A."/>
            <person name="Rasinkangas P."/>
            <person name="Parkhill J."/>
            <person name="Rea M.C."/>
            <person name="O'Sullivan O."/>
            <person name="Ritari J."/>
            <person name="Douillard F.P."/>
            <person name="Paul Ross R."/>
            <person name="Yang R."/>
            <person name="Briner A.E."/>
            <person name="Felis G.E."/>
            <person name="de Vos W.M."/>
            <person name="Barrangou R."/>
            <person name="Klaenhammer T.R."/>
            <person name="Caufield P.W."/>
            <person name="Cui Y."/>
            <person name="Zhang H."/>
            <person name="O'Toole P.W."/>
        </authorList>
    </citation>
    <scope>NUCLEOTIDE SEQUENCE [LARGE SCALE GENOMIC DNA]</scope>
    <source>
        <strain evidence="2 3">DSM 14857</strain>
    </source>
</reference>
<feature type="transmembrane region" description="Helical" evidence="1">
    <location>
        <begin position="90"/>
        <end position="112"/>
    </location>
</feature>
<proteinExistence type="predicted"/>
<comment type="caution">
    <text evidence="2">The sequence shown here is derived from an EMBL/GenBank/DDBJ whole genome shotgun (WGS) entry which is preliminary data.</text>
</comment>
<feature type="transmembrane region" description="Helical" evidence="1">
    <location>
        <begin position="210"/>
        <end position="228"/>
    </location>
</feature>
<keyword evidence="1" id="KW-0812">Transmembrane</keyword>
<evidence type="ECO:0008006" key="4">
    <source>
        <dbReference type="Google" id="ProtNLM"/>
    </source>
</evidence>
<evidence type="ECO:0000256" key="1">
    <source>
        <dbReference type="SAM" id="Phobius"/>
    </source>
</evidence>
<gene>
    <name evidence="2" type="ORF">FC27_GL002030</name>
</gene>
<name>A0A0R1SDA3_9LACO</name>
<dbReference type="OrthoDB" id="2215237at2"/>
<feature type="transmembrane region" description="Helical" evidence="1">
    <location>
        <begin position="41"/>
        <end position="60"/>
    </location>
</feature>
<dbReference type="Proteomes" id="UP000051647">
    <property type="component" value="Unassembled WGS sequence"/>
</dbReference>
<protein>
    <recommendedName>
        <fullName evidence="4">ABC-2 type transporter domain-containing protein</fullName>
    </recommendedName>
</protein>